<feature type="signal peptide" evidence="1">
    <location>
        <begin position="1"/>
        <end position="27"/>
    </location>
</feature>
<organism evidence="2 3">
    <name type="scientific">Pseudaminobacter salicylatoxidans</name>
    <dbReference type="NCBI Taxonomy" id="93369"/>
    <lineage>
        <taxon>Bacteria</taxon>
        <taxon>Pseudomonadati</taxon>
        <taxon>Pseudomonadota</taxon>
        <taxon>Alphaproteobacteria</taxon>
        <taxon>Hyphomicrobiales</taxon>
        <taxon>Phyllobacteriaceae</taxon>
        <taxon>Pseudaminobacter</taxon>
    </lineage>
</organism>
<dbReference type="EMBL" id="QGGG01000003">
    <property type="protein sequence ID" value="PWJ85200.1"/>
    <property type="molecule type" value="Genomic_DNA"/>
</dbReference>
<name>A0A316C643_PSESE</name>
<dbReference type="AlphaFoldDB" id="A0A316C643"/>
<dbReference type="OrthoDB" id="9808546at2"/>
<dbReference type="RefSeq" id="WP_109611974.1">
    <property type="nucleotide sequence ID" value="NZ_QGGG01000003.1"/>
</dbReference>
<sequence length="146" mass="16640">MSRFVQFAMAAIVAAGSLFSTSTVSMAADFIVRQAAPVSLCADQRFLKKIVHRFDYQVRHVPNLPNVGITDFYDIHETRYLPQAERQPIARLYCGARVSLTDGNMRDIWYLIEGRMGFAGMGDNVEFCVAGFDRWFVYDGRCRVLR</sequence>
<dbReference type="STRING" id="1192868.GCA_000304395_00831"/>
<evidence type="ECO:0000313" key="3">
    <source>
        <dbReference type="Proteomes" id="UP000245396"/>
    </source>
</evidence>
<reference evidence="2 3" key="1">
    <citation type="submission" date="2018-05" db="EMBL/GenBank/DDBJ databases">
        <title>Genomic Encyclopedia of Type Strains, Phase IV (KMG-IV): sequencing the most valuable type-strain genomes for metagenomic binning, comparative biology and taxonomic classification.</title>
        <authorList>
            <person name="Goeker M."/>
        </authorList>
    </citation>
    <scope>NUCLEOTIDE SEQUENCE [LARGE SCALE GENOMIC DNA]</scope>
    <source>
        <strain evidence="2 3">DSM 6986</strain>
    </source>
</reference>
<accession>A0A316C643</accession>
<keyword evidence="3" id="KW-1185">Reference proteome</keyword>
<evidence type="ECO:0000256" key="1">
    <source>
        <dbReference type="SAM" id="SignalP"/>
    </source>
</evidence>
<gene>
    <name evidence="2" type="ORF">C7441_10355</name>
</gene>
<dbReference type="Proteomes" id="UP000245396">
    <property type="component" value="Unassembled WGS sequence"/>
</dbReference>
<keyword evidence="1" id="KW-0732">Signal</keyword>
<protein>
    <submittedName>
        <fullName evidence="2">Uncharacterized protein</fullName>
    </submittedName>
</protein>
<evidence type="ECO:0000313" key="2">
    <source>
        <dbReference type="EMBL" id="PWJ85200.1"/>
    </source>
</evidence>
<proteinExistence type="predicted"/>
<comment type="caution">
    <text evidence="2">The sequence shown here is derived from an EMBL/GenBank/DDBJ whole genome shotgun (WGS) entry which is preliminary data.</text>
</comment>
<feature type="chain" id="PRO_5016240275" evidence="1">
    <location>
        <begin position="28"/>
        <end position="146"/>
    </location>
</feature>